<comment type="caution">
    <text evidence="6">The sequence shown here is derived from an EMBL/GenBank/DDBJ whole genome shotgun (WGS) entry which is preliminary data.</text>
</comment>
<evidence type="ECO:0000256" key="5">
    <source>
        <dbReference type="SAM" id="MobiDB-lite"/>
    </source>
</evidence>
<evidence type="ECO:0000313" key="7">
    <source>
        <dbReference type="Proteomes" id="UP000053469"/>
    </source>
</evidence>
<evidence type="ECO:0000256" key="4">
    <source>
        <dbReference type="ARBA" id="ARBA00035494"/>
    </source>
</evidence>
<dbReference type="InterPro" id="IPR000456">
    <property type="entry name" value="Ribosomal_bL17"/>
</dbReference>
<dbReference type="Proteomes" id="UP000053469">
    <property type="component" value="Unassembled WGS sequence"/>
</dbReference>
<dbReference type="PANTHER" id="PTHR14413">
    <property type="entry name" value="RIBOSOMAL PROTEIN L17"/>
    <property type="match status" value="1"/>
</dbReference>
<dbReference type="Gene3D" id="3.90.1030.10">
    <property type="entry name" value="Ribosomal protein L17"/>
    <property type="match status" value="1"/>
</dbReference>
<dbReference type="GO" id="GO:0003735">
    <property type="term" value="F:structural constituent of ribosome"/>
    <property type="evidence" value="ECO:0007669"/>
    <property type="project" value="InterPro"/>
</dbReference>
<accession>A0A101GYU0</accession>
<reference evidence="7" key="1">
    <citation type="journal article" date="2015" name="MBio">
        <title>Genome-Resolved Metagenomic Analysis Reveals Roles for Candidate Phyla and Other Microbial Community Members in Biogeochemical Transformations in Oil Reservoirs.</title>
        <authorList>
            <person name="Hu P."/>
            <person name="Tom L."/>
            <person name="Singh A."/>
            <person name="Thomas B.C."/>
            <person name="Baker B.J."/>
            <person name="Piceno Y.M."/>
            <person name="Andersen G.L."/>
            <person name="Banfield J.F."/>
        </authorList>
    </citation>
    <scope>NUCLEOTIDE SEQUENCE [LARGE SCALE GENOMIC DNA]</scope>
</reference>
<sequence>MYKRIKRAKLGRKKSHRESLIDNLLRSLFDNNYVVTTTTKAKVLKQNAESLIEVGKKKGESIDFIRKLNNVLGKETIVKKYLEYIKKDNAGVGFVRVGFREGDNAELSRVYLLGLDKKRSAEPKSKKEDGKKKENIEKAEKNPLKIREETQVGLKKKVDKTAVVKKSGTRPQARAGL</sequence>
<dbReference type="InterPro" id="IPR036373">
    <property type="entry name" value="Ribosomal_bL17_sf"/>
</dbReference>
<evidence type="ECO:0000256" key="2">
    <source>
        <dbReference type="ARBA" id="ARBA00022980"/>
    </source>
</evidence>
<name>A0A101GYU0_9BACT</name>
<dbReference type="Pfam" id="PF01196">
    <property type="entry name" value="Ribosomal_L17"/>
    <property type="match status" value="1"/>
</dbReference>
<dbReference type="PANTHER" id="PTHR14413:SF16">
    <property type="entry name" value="LARGE RIBOSOMAL SUBUNIT PROTEIN BL17M"/>
    <property type="match status" value="1"/>
</dbReference>
<organism evidence="6 7">
    <name type="scientific">candidate division WS6 bacterium 36_33</name>
    <dbReference type="NCBI Taxonomy" id="1641388"/>
    <lineage>
        <taxon>Bacteria</taxon>
        <taxon>Candidatus Dojkabacteria</taxon>
    </lineage>
</organism>
<evidence type="ECO:0000313" key="6">
    <source>
        <dbReference type="EMBL" id="KUK67201.1"/>
    </source>
</evidence>
<dbReference type="SUPFAM" id="SSF64263">
    <property type="entry name" value="Prokaryotic ribosomal protein L17"/>
    <property type="match status" value="1"/>
</dbReference>
<dbReference type="EMBL" id="LGGI01000031">
    <property type="protein sequence ID" value="KUK67201.1"/>
    <property type="molecule type" value="Genomic_DNA"/>
</dbReference>
<evidence type="ECO:0000256" key="1">
    <source>
        <dbReference type="ARBA" id="ARBA00008777"/>
    </source>
</evidence>
<gene>
    <name evidence="6" type="ORF">XD87_0268</name>
</gene>
<proteinExistence type="inferred from homology"/>
<feature type="compositionally biased region" description="Basic and acidic residues" evidence="5">
    <location>
        <begin position="121"/>
        <end position="150"/>
    </location>
</feature>
<keyword evidence="3" id="KW-0687">Ribonucleoprotein</keyword>
<dbReference type="AlphaFoldDB" id="A0A101GYU0"/>
<comment type="similarity">
    <text evidence="1">Belongs to the bacterial ribosomal protein bL17 family.</text>
</comment>
<dbReference type="GO" id="GO:0022625">
    <property type="term" value="C:cytosolic large ribosomal subunit"/>
    <property type="evidence" value="ECO:0007669"/>
    <property type="project" value="TreeGrafter"/>
</dbReference>
<keyword evidence="2 6" id="KW-0689">Ribosomal protein</keyword>
<dbReference type="GO" id="GO:0006412">
    <property type="term" value="P:translation"/>
    <property type="evidence" value="ECO:0007669"/>
    <property type="project" value="InterPro"/>
</dbReference>
<protein>
    <recommendedName>
        <fullName evidence="4">50S ribosomal protein L17</fullName>
    </recommendedName>
</protein>
<evidence type="ECO:0000256" key="3">
    <source>
        <dbReference type="ARBA" id="ARBA00023274"/>
    </source>
</evidence>
<feature type="region of interest" description="Disordered" evidence="5">
    <location>
        <begin position="121"/>
        <end position="151"/>
    </location>
</feature>